<feature type="domain" description="IFT140 second beta-propeller" evidence="1">
    <location>
        <begin position="41"/>
        <end position="79"/>
    </location>
</feature>
<evidence type="ECO:0000313" key="3">
    <source>
        <dbReference type="RefSeq" id="XP_014012376.1"/>
    </source>
</evidence>
<reference evidence="3" key="1">
    <citation type="submission" date="2025-08" db="UniProtKB">
        <authorList>
            <consortium name="RefSeq"/>
        </authorList>
    </citation>
    <scope>IDENTIFICATION</scope>
</reference>
<gene>
    <name evidence="3" type="primary">LOC106578248</name>
</gene>
<dbReference type="Pfam" id="PF23385">
    <property type="entry name" value="Beta-prop_IFT140_2nd"/>
    <property type="match status" value="1"/>
</dbReference>
<dbReference type="GeneID" id="106578248"/>
<dbReference type="AlphaFoldDB" id="A0A1S3NB88"/>
<protein>
    <submittedName>
        <fullName evidence="3">Intraflagellar transport protein 140 homolog</fullName>
    </submittedName>
</protein>
<sequence length="117" mass="12797">MEIEGIVTQIQWVSNLSLLAANSVIKVLILCEHVMSAHLGQQVAAVQQTPSQLSLTMFSTNSHLTLCSDIHIKGVCITKIANPKMCLVTLGNQPINLSRHQGNQPGRLSRNLFLLNI</sequence>
<name>A0A1S3NB88_SALSA</name>
<organism evidence="2 3">
    <name type="scientific">Salmo salar</name>
    <name type="common">Atlantic salmon</name>
    <dbReference type="NCBI Taxonomy" id="8030"/>
    <lineage>
        <taxon>Eukaryota</taxon>
        <taxon>Metazoa</taxon>
        <taxon>Chordata</taxon>
        <taxon>Craniata</taxon>
        <taxon>Vertebrata</taxon>
        <taxon>Euteleostomi</taxon>
        <taxon>Actinopterygii</taxon>
        <taxon>Neopterygii</taxon>
        <taxon>Teleostei</taxon>
        <taxon>Protacanthopterygii</taxon>
        <taxon>Salmoniformes</taxon>
        <taxon>Salmonidae</taxon>
        <taxon>Salmoninae</taxon>
        <taxon>Salmo</taxon>
    </lineage>
</organism>
<keyword evidence="2" id="KW-1185">Reference proteome</keyword>
<evidence type="ECO:0000313" key="2">
    <source>
        <dbReference type="Proteomes" id="UP001652741"/>
    </source>
</evidence>
<dbReference type="RefSeq" id="XP_014012376.1">
    <property type="nucleotide sequence ID" value="XM_014156901.2"/>
</dbReference>
<proteinExistence type="predicted"/>
<accession>A0A1S3NB88</accession>
<dbReference type="Proteomes" id="UP001652741">
    <property type="component" value="Chromosome ssa19"/>
</dbReference>
<dbReference type="InterPro" id="IPR056155">
    <property type="entry name" value="Beta-prop_IFT140_2nd"/>
</dbReference>
<evidence type="ECO:0000259" key="1">
    <source>
        <dbReference type="Pfam" id="PF23385"/>
    </source>
</evidence>
<dbReference type="KEGG" id="sasa:106578248"/>